<evidence type="ECO:0000313" key="2">
    <source>
        <dbReference type="EMBL" id="MWG36488.1"/>
    </source>
</evidence>
<dbReference type="RefSeq" id="WP_158206144.1">
    <property type="nucleotide sequence ID" value="NZ_WSZK01000036.1"/>
</dbReference>
<organism evidence="2 3">
    <name type="scientific">Halomarina oriensis</name>
    <dbReference type="NCBI Taxonomy" id="671145"/>
    <lineage>
        <taxon>Archaea</taxon>
        <taxon>Methanobacteriati</taxon>
        <taxon>Methanobacteriota</taxon>
        <taxon>Stenosarchaea group</taxon>
        <taxon>Halobacteria</taxon>
        <taxon>Halobacteriales</taxon>
        <taxon>Natronomonadaceae</taxon>
        <taxon>Halomarina</taxon>
    </lineage>
</organism>
<keyword evidence="3" id="KW-1185">Reference proteome</keyword>
<evidence type="ECO:0000256" key="1">
    <source>
        <dbReference type="SAM" id="MobiDB-lite"/>
    </source>
</evidence>
<reference evidence="2 3" key="1">
    <citation type="submission" date="2019-12" db="EMBL/GenBank/DDBJ databases">
        <title>Halocatena pleomorpha gen. nov. sp. nov., an extremely halophilic archaeon of family Halobacteriaceae isolated from saltpan soil.</title>
        <authorList>
            <person name="Pal Y."/>
            <person name="Verma A."/>
            <person name="Krishnamurthi S."/>
            <person name="Kumar P."/>
        </authorList>
    </citation>
    <scope>NUCLEOTIDE SEQUENCE [LARGE SCALE GENOMIC DNA]</scope>
    <source>
        <strain evidence="2 3">JCM 16495</strain>
    </source>
</reference>
<dbReference type="AlphaFoldDB" id="A0A6B0GXI7"/>
<protein>
    <submittedName>
        <fullName evidence="2">Uncharacterized protein</fullName>
    </submittedName>
</protein>
<feature type="region of interest" description="Disordered" evidence="1">
    <location>
        <begin position="82"/>
        <end position="136"/>
    </location>
</feature>
<dbReference type="EMBL" id="WSZK01000036">
    <property type="protein sequence ID" value="MWG36488.1"/>
    <property type="molecule type" value="Genomic_DNA"/>
</dbReference>
<sequence>MPDTDTEHLACEMCTFETDGGPSSMGGHYSGCPIRPHYLQALAEAENRTPDELKRIYTSRQMYSEAIRRDLTVTIPAAQRDVARPSPVTTVAGTDPETDSDQSGPSLTDRLRTLTSARPATSLEYPSLPGGNRVGRSGYQRAIDDAVKAAESVDDLPDEIFRSDSTVKAIGSAVVGFALGISIGQDPQSAMGLATLLFSIAAGANGGKYLAAIPERRLAILRDYILYTSVGAFAGYRYIGYVEGGGSPLVPIEWASDLLDALTTVL</sequence>
<proteinExistence type="predicted"/>
<gene>
    <name evidence="2" type="ORF">GQS65_18695</name>
</gene>
<comment type="caution">
    <text evidence="2">The sequence shown here is derived from an EMBL/GenBank/DDBJ whole genome shotgun (WGS) entry which is preliminary data.</text>
</comment>
<name>A0A6B0GXI7_9EURY</name>
<accession>A0A6B0GXI7</accession>
<dbReference type="Proteomes" id="UP000451471">
    <property type="component" value="Unassembled WGS sequence"/>
</dbReference>
<evidence type="ECO:0000313" key="3">
    <source>
        <dbReference type="Proteomes" id="UP000451471"/>
    </source>
</evidence>